<accession>N1JE82</accession>
<evidence type="ECO:0000313" key="1">
    <source>
        <dbReference type="EMBL" id="CCU78814.1"/>
    </source>
</evidence>
<reference evidence="1 2" key="1">
    <citation type="journal article" date="2010" name="Science">
        <title>Genome expansion and gene loss in powdery mildew fungi reveal tradeoffs in extreme parasitism.</title>
        <authorList>
            <person name="Spanu P.D."/>
            <person name="Abbott J.C."/>
            <person name="Amselem J."/>
            <person name="Burgis T.A."/>
            <person name="Soanes D.M."/>
            <person name="Stueber K."/>
            <person name="Ver Loren van Themaat E."/>
            <person name="Brown J.K.M."/>
            <person name="Butcher S.A."/>
            <person name="Gurr S.J."/>
            <person name="Lebrun M.-H."/>
            <person name="Ridout C.J."/>
            <person name="Schulze-Lefert P."/>
            <person name="Talbot N.J."/>
            <person name="Ahmadinejad N."/>
            <person name="Ametz C."/>
            <person name="Barton G.R."/>
            <person name="Benjdia M."/>
            <person name="Bidzinski P."/>
            <person name="Bindschedler L.V."/>
            <person name="Both M."/>
            <person name="Brewer M.T."/>
            <person name="Cadle-Davidson L."/>
            <person name="Cadle-Davidson M.M."/>
            <person name="Collemare J."/>
            <person name="Cramer R."/>
            <person name="Frenkel O."/>
            <person name="Godfrey D."/>
            <person name="Harriman J."/>
            <person name="Hoede C."/>
            <person name="King B.C."/>
            <person name="Klages S."/>
            <person name="Kleemann J."/>
            <person name="Knoll D."/>
            <person name="Koti P.S."/>
            <person name="Kreplak J."/>
            <person name="Lopez-Ruiz F.J."/>
            <person name="Lu X."/>
            <person name="Maekawa T."/>
            <person name="Mahanil S."/>
            <person name="Micali C."/>
            <person name="Milgroom M.G."/>
            <person name="Montana G."/>
            <person name="Noir S."/>
            <person name="O'Connell R.J."/>
            <person name="Oberhaensli S."/>
            <person name="Parlange F."/>
            <person name="Pedersen C."/>
            <person name="Quesneville H."/>
            <person name="Reinhardt R."/>
            <person name="Rott M."/>
            <person name="Sacristan S."/>
            <person name="Schmidt S.M."/>
            <person name="Schoen M."/>
            <person name="Skamnioti P."/>
            <person name="Sommer H."/>
            <person name="Stephens A."/>
            <person name="Takahara H."/>
            <person name="Thordal-Christensen H."/>
            <person name="Vigouroux M."/>
            <person name="Wessling R."/>
            <person name="Wicker T."/>
            <person name="Panstruga R."/>
        </authorList>
    </citation>
    <scope>NUCLEOTIDE SEQUENCE [LARGE SCALE GENOMIC DNA]</scope>
    <source>
        <strain evidence="1">DH14</strain>
    </source>
</reference>
<sequence>MLLINEKCLFHKRHVKEYLTLQSMACLESFKLINFLNLYQINAKSIVEKANIADTKVLT</sequence>
<dbReference type="InParanoid" id="N1JE82"/>
<evidence type="ECO:0000313" key="2">
    <source>
        <dbReference type="Proteomes" id="UP000015441"/>
    </source>
</evidence>
<keyword evidence="2" id="KW-1185">Reference proteome</keyword>
<dbReference type="AlphaFoldDB" id="N1JE82"/>
<organism evidence="1 2">
    <name type="scientific">Blumeria graminis f. sp. hordei (strain DH14)</name>
    <name type="common">Barley powdery mildew</name>
    <name type="synonym">Oidium monilioides f. sp. hordei</name>
    <dbReference type="NCBI Taxonomy" id="546991"/>
    <lineage>
        <taxon>Eukaryota</taxon>
        <taxon>Fungi</taxon>
        <taxon>Dikarya</taxon>
        <taxon>Ascomycota</taxon>
        <taxon>Pezizomycotina</taxon>
        <taxon>Leotiomycetes</taxon>
        <taxon>Erysiphales</taxon>
        <taxon>Erysiphaceae</taxon>
        <taxon>Blumeria</taxon>
        <taxon>Blumeria hordei</taxon>
    </lineage>
</organism>
<dbReference type="EMBL" id="CAUH01004099">
    <property type="protein sequence ID" value="CCU78814.1"/>
    <property type="molecule type" value="Genomic_DNA"/>
</dbReference>
<proteinExistence type="predicted"/>
<dbReference type="HOGENOM" id="CLU_2960416_0_0_1"/>
<protein>
    <submittedName>
        <fullName evidence="1">Hyptothatical protein</fullName>
    </submittedName>
</protein>
<gene>
    <name evidence="1" type="ORF">BGHDH14_bgh02202</name>
</gene>
<dbReference type="Proteomes" id="UP000015441">
    <property type="component" value="Unassembled WGS sequence"/>
</dbReference>
<comment type="caution">
    <text evidence="1">The sequence shown here is derived from an EMBL/GenBank/DDBJ whole genome shotgun (WGS) entry which is preliminary data.</text>
</comment>
<name>N1JE82_BLUG1</name>